<evidence type="ECO:0000259" key="10">
    <source>
        <dbReference type="PROSITE" id="PS50113"/>
    </source>
</evidence>
<feature type="coiled-coil region" evidence="6">
    <location>
        <begin position="240"/>
        <end position="267"/>
    </location>
</feature>
<name>A0A117MFB0_9EURY</name>
<dbReference type="SUPFAM" id="SSF55785">
    <property type="entry name" value="PYP-like sensor domain (PAS domain)"/>
    <property type="match status" value="1"/>
</dbReference>
<dbReference type="InterPro" id="IPR013767">
    <property type="entry name" value="PAS_fold"/>
</dbReference>
<organism evidence="11 12">
    <name type="scientific">Methanoculleus marisnigri</name>
    <dbReference type="NCBI Taxonomy" id="2198"/>
    <lineage>
        <taxon>Archaea</taxon>
        <taxon>Methanobacteriati</taxon>
        <taxon>Methanobacteriota</taxon>
        <taxon>Stenosarchaea group</taxon>
        <taxon>Methanomicrobia</taxon>
        <taxon>Methanomicrobiales</taxon>
        <taxon>Methanomicrobiaceae</taxon>
        <taxon>Methanoculleus</taxon>
    </lineage>
</organism>
<dbReference type="PANTHER" id="PTHR43304:SF1">
    <property type="entry name" value="PAC DOMAIN-CONTAINING PROTEIN"/>
    <property type="match status" value="1"/>
</dbReference>
<evidence type="ECO:0000256" key="4">
    <source>
        <dbReference type="ARBA" id="ARBA00022679"/>
    </source>
</evidence>
<evidence type="ECO:0000313" key="11">
    <source>
        <dbReference type="EMBL" id="KUL00918.1"/>
    </source>
</evidence>
<dbReference type="InterPro" id="IPR035965">
    <property type="entry name" value="PAS-like_dom_sf"/>
</dbReference>
<dbReference type="PRINTS" id="PR00344">
    <property type="entry name" value="BCTRLSENSOR"/>
</dbReference>
<feature type="domain" description="Histidine kinase" evidence="8">
    <location>
        <begin position="371"/>
        <end position="477"/>
    </location>
</feature>
<dbReference type="EMBL" id="LGHE01000135">
    <property type="protein sequence ID" value="KUL00918.1"/>
    <property type="molecule type" value="Genomic_DNA"/>
</dbReference>
<dbReference type="PROSITE" id="PS50109">
    <property type="entry name" value="HIS_KIN"/>
    <property type="match status" value="1"/>
</dbReference>
<dbReference type="Gene3D" id="1.10.287.130">
    <property type="match status" value="1"/>
</dbReference>
<proteinExistence type="predicted"/>
<dbReference type="NCBIfam" id="TIGR00229">
    <property type="entry name" value="sensory_box"/>
    <property type="match status" value="1"/>
</dbReference>
<comment type="caution">
    <text evidence="11">The sequence shown here is derived from an EMBL/GenBank/DDBJ whole genome shotgun (WGS) entry which is preliminary data.</text>
</comment>
<dbReference type="SUPFAM" id="SSF55874">
    <property type="entry name" value="ATPase domain of HSP90 chaperone/DNA topoisomerase II/histidine kinase"/>
    <property type="match status" value="1"/>
</dbReference>
<dbReference type="InterPro" id="IPR000700">
    <property type="entry name" value="PAS-assoc_C"/>
</dbReference>
<dbReference type="CDD" id="cd00075">
    <property type="entry name" value="HATPase"/>
    <property type="match status" value="1"/>
</dbReference>
<evidence type="ECO:0000256" key="2">
    <source>
        <dbReference type="ARBA" id="ARBA00012438"/>
    </source>
</evidence>
<dbReference type="SMART" id="SM00387">
    <property type="entry name" value="HATPase_c"/>
    <property type="match status" value="1"/>
</dbReference>
<keyword evidence="6" id="KW-0175">Coiled coil</keyword>
<feature type="transmembrane region" description="Helical" evidence="7">
    <location>
        <begin position="78"/>
        <end position="98"/>
    </location>
</feature>
<sequence length="498" mass="56756">MDRWTCQVQHFIKPRKSVRSRYAEDPVPLPRGACMDKEFQPVNLYLTLGKVGIFAFVLMSVYQFIMDYLYPDISLSDSHLHTVIFTTLLATAAAFFVFRKQQTLLAMLVTEANERRVTGEALQKSEAKFRSIVEMANEGILQIDSRYTTTYVNHTMAEMLGYSVEEMLGRPATDFIVTEDLDKHWSRMAEREQGLGGRYECRLRHNDHSVRWVLVSATALSDGDDRFAGSFAMFTDITERKQTEEALQRHTEDLAGLHQQLASANREANLYLDILTHDIRNTENVANLYTDLLIETLDGDSRTYVEKLQRSIRKSIEILGNVSKIRRIHQPSGGHRCVDLDTVILDEIAQFPEGVVRYDTVNRRVLADDLLPEVFANLIGNAVKFGGPDVEIEIRVDDEDEFVQVSVEDTGPGIPDDQKQEVFHRYEKRRRGVGEGLGLFLVQVLIERYGGRIWAEDRVPGHPERGAAFRFTLRQAARDEPGVRTGDNVEGCRLPRNT</sequence>
<dbReference type="InterPro" id="IPR036890">
    <property type="entry name" value="HATPase_C_sf"/>
</dbReference>
<keyword evidence="7" id="KW-1133">Transmembrane helix</keyword>
<dbReference type="SMART" id="SM00091">
    <property type="entry name" value="PAS"/>
    <property type="match status" value="1"/>
</dbReference>
<keyword evidence="4" id="KW-0808">Transferase</keyword>
<evidence type="ECO:0000256" key="1">
    <source>
        <dbReference type="ARBA" id="ARBA00000085"/>
    </source>
</evidence>
<dbReference type="CDD" id="cd00130">
    <property type="entry name" value="PAS"/>
    <property type="match status" value="1"/>
</dbReference>
<dbReference type="PROSITE" id="PS50112">
    <property type="entry name" value="PAS"/>
    <property type="match status" value="1"/>
</dbReference>
<dbReference type="Pfam" id="PF02518">
    <property type="entry name" value="HATPase_c"/>
    <property type="match status" value="1"/>
</dbReference>
<dbReference type="GO" id="GO:0004673">
    <property type="term" value="F:protein histidine kinase activity"/>
    <property type="evidence" value="ECO:0007669"/>
    <property type="project" value="UniProtKB-EC"/>
</dbReference>
<accession>A0A117MFB0</accession>
<dbReference type="EC" id="2.7.13.3" evidence="2"/>
<keyword evidence="5 11" id="KW-0418">Kinase</keyword>
<protein>
    <recommendedName>
        <fullName evidence="2">histidine kinase</fullName>
        <ecNumber evidence="2">2.7.13.3</ecNumber>
    </recommendedName>
</protein>
<dbReference type="InterPro" id="IPR052162">
    <property type="entry name" value="Sensor_kinase/Photoreceptor"/>
</dbReference>
<feature type="transmembrane region" description="Helical" evidence="7">
    <location>
        <begin position="44"/>
        <end position="66"/>
    </location>
</feature>
<evidence type="ECO:0000256" key="7">
    <source>
        <dbReference type="SAM" id="Phobius"/>
    </source>
</evidence>
<keyword evidence="3" id="KW-0597">Phosphoprotein</keyword>
<dbReference type="Pfam" id="PF00989">
    <property type="entry name" value="PAS"/>
    <property type="match status" value="1"/>
</dbReference>
<keyword evidence="7" id="KW-0812">Transmembrane</keyword>
<feature type="domain" description="PAC" evidence="10">
    <location>
        <begin position="197"/>
        <end position="249"/>
    </location>
</feature>
<evidence type="ECO:0000256" key="3">
    <source>
        <dbReference type="ARBA" id="ARBA00022553"/>
    </source>
</evidence>
<dbReference type="InterPro" id="IPR005467">
    <property type="entry name" value="His_kinase_dom"/>
</dbReference>
<dbReference type="PANTHER" id="PTHR43304">
    <property type="entry name" value="PHYTOCHROME-LIKE PROTEIN CPH1"/>
    <property type="match status" value="1"/>
</dbReference>
<evidence type="ECO:0000256" key="5">
    <source>
        <dbReference type="ARBA" id="ARBA00022777"/>
    </source>
</evidence>
<dbReference type="PATRIC" id="fig|2198.3.peg.1108"/>
<dbReference type="Gene3D" id="3.30.450.20">
    <property type="entry name" value="PAS domain"/>
    <property type="match status" value="1"/>
</dbReference>
<dbReference type="GO" id="GO:0006355">
    <property type="term" value="P:regulation of DNA-templated transcription"/>
    <property type="evidence" value="ECO:0007669"/>
    <property type="project" value="InterPro"/>
</dbReference>
<dbReference type="Gene3D" id="3.30.565.10">
    <property type="entry name" value="Histidine kinase-like ATPase, C-terminal domain"/>
    <property type="match status" value="1"/>
</dbReference>
<evidence type="ECO:0000313" key="12">
    <source>
        <dbReference type="Proteomes" id="UP000054598"/>
    </source>
</evidence>
<dbReference type="Proteomes" id="UP000054598">
    <property type="component" value="Unassembled WGS sequence"/>
</dbReference>
<dbReference type="AlphaFoldDB" id="A0A117MFB0"/>
<dbReference type="PROSITE" id="PS50113">
    <property type="entry name" value="PAC"/>
    <property type="match status" value="1"/>
</dbReference>
<reference evidence="12" key="1">
    <citation type="journal article" date="2015" name="MBio">
        <title>Genome-Resolved Metagenomic Analysis Reveals Roles for Candidate Phyla and Other Microbial Community Members in Biogeochemical Transformations in Oil Reservoirs.</title>
        <authorList>
            <person name="Hu P."/>
            <person name="Tom L."/>
            <person name="Singh A."/>
            <person name="Thomas B.C."/>
            <person name="Baker B.J."/>
            <person name="Piceno Y.M."/>
            <person name="Andersen G.L."/>
            <person name="Banfield J.F."/>
        </authorList>
    </citation>
    <scope>NUCLEOTIDE SEQUENCE [LARGE SCALE GENOMIC DNA]</scope>
</reference>
<evidence type="ECO:0000259" key="8">
    <source>
        <dbReference type="PROSITE" id="PS50109"/>
    </source>
</evidence>
<evidence type="ECO:0000259" key="9">
    <source>
        <dbReference type="PROSITE" id="PS50112"/>
    </source>
</evidence>
<dbReference type="InterPro" id="IPR000014">
    <property type="entry name" value="PAS"/>
</dbReference>
<feature type="domain" description="PAS" evidence="9">
    <location>
        <begin position="125"/>
        <end position="180"/>
    </location>
</feature>
<dbReference type="SMART" id="SM00086">
    <property type="entry name" value="PAC"/>
    <property type="match status" value="1"/>
</dbReference>
<dbReference type="InterPro" id="IPR003594">
    <property type="entry name" value="HATPase_dom"/>
</dbReference>
<dbReference type="InterPro" id="IPR001610">
    <property type="entry name" value="PAC"/>
</dbReference>
<comment type="catalytic activity">
    <reaction evidence="1">
        <text>ATP + protein L-histidine = ADP + protein N-phospho-L-histidine.</text>
        <dbReference type="EC" id="2.7.13.3"/>
    </reaction>
</comment>
<evidence type="ECO:0000256" key="6">
    <source>
        <dbReference type="SAM" id="Coils"/>
    </source>
</evidence>
<dbReference type="InterPro" id="IPR004358">
    <property type="entry name" value="Sig_transdc_His_kin-like_C"/>
</dbReference>
<keyword evidence="7" id="KW-0472">Membrane</keyword>
<gene>
    <name evidence="11" type="ORF">XE10_1227</name>
</gene>